<dbReference type="Proteomes" id="UP000242474">
    <property type="component" value="Unassembled WGS sequence"/>
</dbReference>
<dbReference type="EMBL" id="KZ303503">
    <property type="protein sequence ID" value="PIA15969.1"/>
    <property type="molecule type" value="Genomic_DNA"/>
</dbReference>
<evidence type="ECO:0000313" key="2">
    <source>
        <dbReference type="EMBL" id="PIA15969.1"/>
    </source>
</evidence>
<feature type="region of interest" description="Disordered" evidence="1">
    <location>
        <begin position="229"/>
        <end position="283"/>
    </location>
</feature>
<name>A0A2G5BAD0_COERN</name>
<reference evidence="2 3" key="1">
    <citation type="journal article" date="2015" name="Genome Biol. Evol.">
        <title>Phylogenomic analyses indicate that early fungi evolved digesting cell walls of algal ancestors of land plants.</title>
        <authorList>
            <person name="Chang Y."/>
            <person name="Wang S."/>
            <person name="Sekimoto S."/>
            <person name="Aerts A.L."/>
            <person name="Choi C."/>
            <person name="Clum A."/>
            <person name="LaButti K.M."/>
            <person name="Lindquist E.A."/>
            <person name="Yee Ngan C."/>
            <person name="Ohm R.A."/>
            <person name="Salamov A.A."/>
            <person name="Grigoriev I.V."/>
            <person name="Spatafora J.W."/>
            <person name="Berbee M.L."/>
        </authorList>
    </citation>
    <scope>NUCLEOTIDE SEQUENCE [LARGE SCALE GENOMIC DNA]</scope>
    <source>
        <strain evidence="2 3">NRRL 1564</strain>
    </source>
</reference>
<keyword evidence="3" id="KW-1185">Reference proteome</keyword>
<feature type="region of interest" description="Disordered" evidence="1">
    <location>
        <begin position="74"/>
        <end position="107"/>
    </location>
</feature>
<feature type="compositionally biased region" description="Basic residues" evidence="1">
    <location>
        <begin position="310"/>
        <end position="324"/>
    </location>
</feature>
<feature type="compositionally biased region" description="Polar residues" evidence="1">
    <location>
        <begin position="36"/>
        <end position="49"/>
    </location>
</feature>
<accession>A0A2G5BAD0</accession>
<organism evidence="2 3">
    <name type="scientific">Coemansia reversa (strain ATCC 12441 / NRRL 1564)</name>
    <dbReference type="NCBI Taxonomy" id="763665"/>
    <lineage>
        <taxon>Eukaryota</taxon>
        <taxon>Fungi</taxon>
        <taxon>Fungi incertae sedis</taxon>
        <taxon>Zoopagomycota</taxon>
        <taxon>Kickxellomycotina</taxon>
        <taxon>Kickxellomycetes</taxon>
        <taxon>Kickxellales</taxon>
        <taxon>Kickxellaceae</taxon>
        <taxon>Coemansia</taxon>
    </lineage>
</organism>
<proteinExistence type="predicted"/>
<feature type="compositionally biased region" description="Low complexity" evidence="1">
    <location>
        <begin position="266"/>
        <end position="279"/>
    </location>
</feature>
<gene>
    <name evidence="2" type="ORF">COEREDRAFT_8930</name>
</gene>
<evidence type="ECO:0000313" key="3">
    <source>
        <dbReference type="Proteomes" id="UP000242474"/>
    </source>
</evidence>
<sequence length="339" mass="37587">MAQRADVSQGHRHATQSPVPSLTNDTSRASSASSSVNTMSPDTLVTTTPRDLLPRFKSAADDDAYARDHRYLHATASQKDDDRAVSSEEGQLPHGGKQQRKRRRGLDLTEVAEVGDNAESRCAKRRVLGAGEGERCVRRRHLTGEADFVRLFGLSDLYNQFVRPYAGREQQRLPLPGLEAAYLNDVKVTDQLPQQTSAPDLLGLVMAPPKNDLDRLDLLSSTSIRSAFRVGSADSARRSTARNAPEDAERNSHKRPRVALKMSGDSSRASTPRSTTAHTDSQRTGAKVGIDIYISLTPLLLLASLDHDREHRHHGQRPPHHHRQQQQQQQQRTSPPKAY</sequence>
<protein>
    <submittedName>
        <fullName evidence="2">Uncharacterized protein</fullName>
    </submittedName>
</protein>
<feature type="region of interest" description="Disordered" evidence="1">
    <location>
        <begin position="309"/>
        <end position="339"/>
    </location>
</feature>
<dbReference type="AlphaFoldDB" id="A0A2G5BAD0"/>
<evidence type="ECO:0000256" key="1">
    <source>
        <dbReference type="SAM" id="MobiDB-lite"/>
    </source>
</evidence>
<dbReference type="OrthoDB" id="5592171at2759"/>
<feature type="region of interest" description="Disordered" evidence="1">
    <location>
        <begin position="1"/>
        <end position="60"/>
    </location>
</feature>
<feature type="compositionally biased region" description="Polar residues" evidence="1">
    <location>
        <begin position="15"/>
        <end position="26"/>
    </location>
</feature>